<protein>
    <submittedName>
        <fullName evidence="3">Uncharacterized protein</fullName>
    </submittedName>
</protein>
<gene>
    <name evidence="3" type="ORF">T4D_5330</name>
</gene>
<feature type="compositionally biased region" description="Polar residues" evidence="1">
    <location>
        <begin position="391"/>
        <end position="402"/>
    </location>
</feature>
<name>A0A0V1FB05_TRIPS</name>
<keyword evidence="2" id="KW-0472">Membrane</keyword>
<sequence length="479" mass="54080">SGKKIASLRQYRNAIVLKVENVAWRPKAESGGKARAAFSPAVYSCLLETLSETAAAREKNNTTREKRVFELSKQKKETQTCTKSNQILLTTVSTNLIDQAKAHSEHVHGYYATLFIGHRLNYSLGQRTVAHAYWNFYDSDTRKKRYFSTKKCLICIVTAMTMILIFILNIIGVNVDDIDLKSVHQINKGDGCYSFKQKMDDDSDINRIHSHQDPFTNNLSDLINALDKFFGERPTHSMAVRKVRRRPRIPVNADNTSSSMARAAHLEQLHTSGMSSGEDGKNNTADDISDSENEISSRYILPFDRKFRRWKNSHVEPDSIMDTSQKRKTYRRKKPIKRMVVDSCLPAGKSETTMEVDNSPGSRFIPFGACLRVPKRICSESSMEHDDIHTVPSSDSEDNVSSCDHGRDGDDELSDFPAVSFCSDSCDSDDLDTSRSILRKIRNNLRNNFCDGECHAMIFDSTDSDVSPSAKTKKTKLDQ</sequence>
<feature type="non-terminal residue" evidence="3">
    <location>
        <position position="479"/>
    </location>
</feature>
<dbReference type="OrthoDB" id="5918368at2759"/>
<accession>A0A0V1FB05</accession>
<evidence type="ECO:0000313" key="3">
    <source>
        <dbReference type="EMBL" id="KRY83166.1"/>
    </source>
</evidence>
<feature type="region of interest" description="Disordered" evidence="1">
    <location>
        <begin position="382"/>
        <end position="409"/>
    </location>
</feature>
<dbReference type="Proteomes" id="UP000054995">
    <property type="component" value="Unassembled WGS sequence"/>
</dbReference>
<dbReference type="EMBL" id="JYDT01000149">
    <property type="protein sequence ID" value="KRY83166.1"/>
    <property type="molecule type" value="Genomic_DNA"/>
</dbReference>
<feature type="transmembrane region" description="Helical" evidence="2">
    <location>
        <begin position="152"/>
        <end position="172"/>
    </location>
</feature>
<organism evidence="3 4">
    <name type="scientific">Trichinella pseudospiralis</name>
    <name type="common">Parasitic roundworm</name>
    <dbReference type="NCBI Taxonomy" id="6337"/>
    <lineage>
        <taxon>Eukaryota</taxon>
        <taxon>Metazoa</taxon>
        <taxon>Ecdysozoa</taxon>
        <taxon>Nematoda</taxon>
        <taxon>Enoplea</taxon>
        <taxon>Dorylaimia</taxon>
        <taxon>Trichinellida</taxon>
        <taxon>Trichinellidae</taxon>
        <taxon>Trichinella</taxon>
    </lineage>
</organism>
<evidence type="ECO:0000256" key="2">
    <source>
        <dbReference type="SAM" id="Phobius"/>
    </source>
</evidence>
<feature type="non-terminal residue" evidence="3">
    <location>
        <position position="1"/>
    </location>
</feature>
<evidence type="ECO:0000256" key="1">
    <source>
        <dbReference type="SAM" id="MobiDB-lite"/>
    </source>
</evidence>
<evidence type="ECO:0000313" key="4">
    <source>
        <dbReference type="Proteomes" id="UP000054995"/>
    </source>
</evidence>
<comment type="caution">
    <text evidence="3">The sequence shown here is derived from an EMBL/GenBank/DDBJ whole genome shotgun (WGS) entry which is preliminary data.</text>
</comment>
<keyword evidence="4" id="KW-1185">Reference proteome</keyword>
<keyword evidence="2" id="KW-1133">Transmembrane helix</keyword>
<proteinExistence type="predicted"/>
<dbReference type="AlphaFoldDB" id="A0A0V1FB05"/>
<reference evidence="3 4" key="1">
    <citation type="submission" date="2015-01" db="EMBL/GenBank/DDBJ databases">
        <title>Evolution of Trichinella species and genotypes.</title>
        <authorList>
            <person name="Korhonen P.K."/>
            <person name="Edoardo P."/>
            <person name="Giuseppe L.R."/>
            <person name="Gasser R.B."/>
        </authorList>
    </citation>
    <scope>NUCLEOTIDE SEQUENCE [LARGE SCALE GENOMIC DNA]</scope>
    <source>
        <strain evidence="3">ISS470</strain>
    </source>
</reference>
<keyword evidence="2" id="KW-0812">Transmembrane</keyword>